<dbReference type="EMBL" id="CP033924">
    <property type="protein sequence ID" value="AZA82194.1"/>
    <property type="molecule type" value="Genomic_DNA"/>
</dbReference>
<dbReference type="KEGG" id="clac:EG342_09890"/>
<sequence>MNKQQLLNPRFKVINTYPGCEWEIDEILDRDWGLDGNDEDGFKHIVSDFPHLFKPLKWFEERKADDFPIYVELIIDIPYYGLKKGQIAPIYKIDEHINNHMNKASATLFGKPLISLDSVVPIDVQLEDGFQDEINRMS</sequence>
<evidence type="ECO:0000313" key="1">
    <source>
        <dbReference type="EMBL" id="AZA82194.1"/>
    </source>
</evidence>
<dbReference type="EMBL" id="PPEH01000003">
    <property type="protein sequence ID" value="PNW14130.1"/>
    <property type="molecule type" value="Genomic_DNA"/>
</dbReference>
<proteinExistence type="predicted"/>
<dbReference type="RefSeq" id="WP_103291430.1">
    <property type="nucleotide sequence ID" value="NZ_CP033924.1"/>
</dbReference>
<name>A0A3G6RCT6_CHRLC</name>
<gene>
    <name evidence="2" type="ORF">C1637_09810</name>
    <name evidence="1" type="ORF">EG342_09890</name>
</gene>
<reference evidence="2 3" key="1">
    <citation type="submission" date="2018-01" db="EMBL/GenBank/DDBJ databases">
        <title>Draft genome sequences of Chryseobacterium lactis NCTC11390, Chryseobacterium oncorhynchi 701B-08, and Chryseobacterium viscerum 687B-08.</title>
        <authorList>
            <person name="Jeong J.-J."/>
            <person name="Lee Y.J."/>
            <person name="Park B."/>
            <person name="Choi I.-G."/>
            <person name="Kim K.D."/>
        </authorList>
    </citation>
    <scope>NUCLEOTIDE SEQUENCE [LARGE SCALE GENOMIC DNA]</scope>
    <source>
        <strain evidence="2 3">NCTC11390</strain>
    </source>
</reference>
<protein>
    <submittedName>
        <fullName evidence="2">Uncharacterized protein</fullName>
    </submittedName>
</protein>
<evidence type="ECO:0000313" key="3">
    <source>
        <dbReference type="Proteomes" id="UP000236262"/>
    </source>
</evidence>
<reference evidence="1 4" key="2">
    <citation type="submission" date="2018-11" db="EMBL/GenBank/DDBJ databases">
        <title>Proposal to divide the Flavobacteriaceae and reorganize its genera based on Amino Acid Identity values calculated from whole genome sequences.</title>
        <authorList>
            <person name="Nicholson A.C."/>
            <person name="Gulvik C.A."/>
            <person name="Whitney A.M."/>
            <person name="Humrighouse B.W."/>
            <person name="Bell M."/>
            <person name="Holmes B."/>
            <person name="Steigerwalt A.G."/>
            <person name="Villarma A."/>
            <person name="Sheth M."/>
            <person name="Batra D."/>
            <person name="Pryor J."/>
            <person name="Bernardet J.-F."/>
            <person name="Hugo C."/>
            <person name="Kampfer P."/>
            <person name="Newman J."/>
            <person name="McQuiston J.R."/>
        </authorList>
    </citation>
    <scope>NUCLEOTIDE SEQUENCE [LARGE SCALE GENOMIC DNA]</scope>
    <source>
        <strain evidence="1 4">KC_1864</strain>
    </source>
</reference>
<evidence type="ECO:0000313" key="4">
    <source>
        <dbReference type="Proteomes" id="UP000279972"/>
    </source>
</evidence>
<dbReference type="Proteomes" id="UP000236262">
    <property type="component" value="Unassembled WGS sequence"/>
</dbReference>
<dbReference type="Proteomes" id="UP000279972">
    <property type="component" value="Chromosome"/>
</dbReference>
<evidence type="ECO:0000313" key="2">
    <source>
        <dbReference type="EMBL" id="PNW14130.1"/>
    </source>
</evidence>
<accession>A0A3G6RCT6</accession>
<keyword evidence="4" id="KW-1185">Reference proteome</keyword>
<organism evidence="2 3">
    <name type="scientific">Chryseobacterium lactis</name>
    <dbReference type="NCBI Taxonomy" id="1241981"/>
    <lineage>
        <taxon>Bacteria</taxon>
        <taxon>Pseudomonadati</taxon>
        <taxon>Bacteroidota</taxon>
        <taxon>Flavobacteriia</taxon>
        <taxon>Flavobacteriales</taxon>
        <taxon>Weeksellaceae</taxon>
        <taxon>Chryseobacterium group</taxon>
        <taxon>Chryseobacterium</taxon>
    </lineage>
</organism>
<dbReference type="AlphaFoldDB" id="A0A3G6RCT6"/>